<protein>
    <recommendedName>
        <fullName evidence="4">Lipoprotein</fullName>
    </recommendedName>
</protein>
<evidence type="ECO:0000313" key="3">
    <source>
        <dbReference type="Proteomes" id="UP000751614"/>
    </source>
</evidence>
<proteinExistence type="predicted"/>
<dbReference type="Proteomes" id="UP000751614">
    <property type="component" value="Unassembled WGS sequence"/>
</dbReference>
<evidence type="ECO:0008006" key="4">
    <source>
        <dbReference type="Google" id="ProtNLM"/>
    </source>
</evidence>
<comment type="caution">
    <text evidence="2">The sequence shown here is derived from an EMBL/GenBank/DDBJ whole genome shotgun (WGS) entry which is preliminary data.</text>
</comment>
<dbReference type="EMBL" id="VCNI01000002">
    <property type="protein sequence ID" value="TMU55264.1"/>
    <property type="molecule type" value="Genomic_DNA"/>
</dbReference>
<reference evidence="2 3" key="1">
    <citation type="submission" date="2019-05" db="EMBL/GenBank/DDBJ databases">
        <title>Flagellimonas sp. AsT0115, sp. nov., isolated from a marine red algae, Asparagopsis taxiformis.</title>
        <authorList>
            <person name="Kim J."/>
            <person name="Jeong S.E."/>
            <person name="Jeon C.O."/>
        </authorList>
    </citation>
    <scope>NUCLEOTIDE SEQUENCE [LARGE SCALE GENOMIC DNA]</scope>
    <source>
        <strain evidence="2 3">AsT0115</strain>
    </source>
</reference>
<evidence type="ECO:0000256" key="1">
    <source>
        <dbReference type="SAM" id="MobiDB-lite"/>
    </source>
</evidence>
<keyword evidence="3" id="KW-1185">Reference proteome</keyword>
<evidence type="ECO:0000313" key="2">
    <source>
        <dbReference type="EMBL" id="TMU55264.1"/>
    </source>
</evidence>
<name>A0ABY2WLG9_9FLAO</name>
<dbReference type="RefSeq" id="WP_138837231.1">
    <property type="nucleotide sequence ID" value="NZ_VCNI01000002.1"/>
</dbReference>
<dbReference type="PROSITE" id="PS51257">
    <property type="entry name" value="PROKAR_LIPOPROTEIN"/>
    <property type="match status" value="1"/>
</dbReference>
<accession>A0ABY2WLG9</accession>
<organism evidence="2 3">
    <name type="scientific">Flagellimonas algicola</name>
    <dbReference type="NCBI Taxonomy" id="2583815"/>
    <lineage>
        <taxon>Bacteria</taxon>
        <taxon>Pseudomonadati</taxon>
        <taxon>Bacteroidota</taxon>
        <taxon>Flavobacteriia</taxon>
        <taxon>Flavobacteriales</taxon>
        <taxon>Flavobacteriaceae</taxon>
        <taxon>Flagellimonas</taxon>
    </lineage>
</organism>
<feature type="region of interest" description="Disordered" evidence="1">
    <location>
        <begin position="23"/>
        <end position="46"/>
    </location>
</feature>
<gene>
    <name evidence="2" type="ORF">FGG15_13880</name>
</gene>
<sequence length="148" mass="16394">MKPLIFILVFILGQSCSKSQEGSLTENSQIQEQSTDQSQDVNDANTDQELLGPNEIVFKIKVLSAVQDNKEICGVAKDHLYKIEVLEIMESGGSLQQKVSENQQISVAFLFEPGQLQANSTLEAKARESLCQDTSTTYFTVIAHKILE</sequence>